<evidence type="ECO:0000313" key="3">
    <source>
        <dbReference type="Proteomes" id="UP001194468"/>
    </source>
</evidence>
<dbReference type="AlphaFoldDB" id="A0AAD4BCD5"/>
<name>A0AAD4BCD5_BOLED</name>
<dbReference type="Proteomes" id="UP001194468">
    <property type="component" value="Unassembled WGS sequence"/>
</dbReference>
<feature type="transmembrane region" description="Helical" evidence="1">
    <location>
        <begin position="21"/>
        <end position="42"/>
    </location>
</feature>
<evidence type="ECO:0000256" key="1">
    <source>
        <dbReference type="SAM" id="Phobius"/>
    </source>
</evidence>
<sequence>MTLGSLAALARMEVPVGRLRSLLVGAASTLAIARLVIIPVFGVPVTQGLNRVGLLDTKDNVPRFACMHVLFPVFFHQQPRVTMCMACLPRQRLRFYWPKSILERATRNISPEAFLIP</sequence>
<keyword evidence="1" id="KW-0472">Membrane</keyword>
<accession>A0AAD4BCD5</accession>
<protein>
    <submittedName>
        <fullName evidence="2">Uncharacterized protein</fullName>
    </submittedName>
</protein>
<dbReference type="EMBL" id="WHUW01000224">
    <property type="protein sequence ID" value="KAF8417367.1"/>
    <property type="molecule type" value="Genomic_DNA"/>
</dbReference>
<keyword evidence="1" id="KW-1133">Transmembrane helix</keyword>
<keyword evidence="1" id="KW-0812">Transmembrane</keyword>
<organism evidence="2 3">
    <name type="scientific">Boletus edulis BED1</name>
    <dbReference type="NCBI Taxonomy" id="1328754"/>
    <lineage>
        <taxon>Eukaryota</taxon>
        <taxon>Fungi</taxon>
        <taxon>Dikarya</taxon>
        <taxon>Basidiomycota</taxon>
        <taxon>Agaricomycotina</taxon>
        <taxon>Agaricomycetes</taxon>
        <taxon>Agaricomycetidae</taxon>
        <taxon>Boletales</taxon>
        <taxon>Boletineae</taxon>
        <taxon>Boletaceae</taxon>
        <taxon>Boletoideae</taxon>
        <taxon>Boletus</taxon>
    </lineage>
</organism>
<reference evidence="2" key="1">
    <citation type="submission" date="2019-10" db="EMBL/GenBank/DDBJ databases">
        <authorList>
            <consortium name="DOE Joint Genome Institute"/>
            <person name="Kuo A."/>
            <person name="Miyauchi S."/>
            <person name="Kiss E."/>
            <person name="Drula E."/>
            <person name="Kohler A."/>
            <person name="Sanchez-Garcia M."/>
            <person name="Andreopoulos B."/>
            <person name="Barry K.W."/>
            <person name="Bonito G."/>
            <person name="Buee M."/>
            <person name="Carver A."/>
            <person name="Chen C."/>
            <person name="Cichocki N."/>
            <person name="Clum A."/>
            <person name="Culley D."/>
            <person name="Crous P.W."/>
            <person name="Fauchery L."/>
            <person name="Girlanda M."/>
            <person name="Hayes R."/>
            <person name="Keri Z."/>
            <person name="LaButti K."/>
            <person name="Lipzen A."/>
            <person name="Lombard V."/>
            <person name="Magnuson J."/>
            <person name="Maillard F."/>
            <person name="Morin E."/>
            <person name="Murat C."/>
            <person name="Nolan M."/>
            <person name="Ohm R."/>
            <person name="Pangilinan J."/>
            <person name="Pereira M."/>
            <person name="Perotto S."/>
            <person name="Peter M."/>
            <person name="Riley R."/>
            <person name="Sitrit Y."/>
            <person name="Stielow B."/>
            <person name="Szollosi G."/>
            <person name="Zifcakova L."/>
            <person name="Stursova M."/>
            <person name="Spatafora J.W."/>
            <person name="Tedersoo L."/>
            <person name="Vaario L.-M."/>
            <person name="Yamada A."/>
            <person name="Yan M."/>
            <person name="Wang P."/>
            <person name="Xu J."/>
            <person name="Bruns T."/>
            <person name="Baldrian P."/>
            <person name="Vilgalys R."/>
            <person name="Henrissat B."/>
            <person name="Grigoriev I.V."/>
            <person name="Hibbett D."/>
            <person name="Nagy L.G."/>
            <person name="Martin F.M."/>
        </authorList>
    </citation>
    <scope>NUCLEOTIDE SEQUENCE</scope>
    <source>
        <strain evidence="2">BED1</strain>
    </source>
</reference>
<comment type="caution">
    <text evidence="2">The sequence shown here is derived from an EMBL/GenBank/DDBJ whole genome shotgun (WGS) entry which is preliminary data.</text>
</comment>
<reference evidence="2" key="2">
    <citation type="journal article" date="2020" name="Nat. Commun.">
        <title>Large-scale genome sequencing of mycorrhizal fungi provides insights into the early evolution of symbiotic traits.</title>
        <authorList>
            <person name="Miyauchi S."/>
            <person name="Kiss E."/>
            <person name="Kuo A."/>
            <person name="Drula E."/>
            <person name="Kohler A."/>
            <person name="Sanchez-Garcia M."/>
            <person name="Morin E."/>
            <person name="Andreopoulos B."/>
            <person name="Barry K.W."/>
            <person name="Bonito G."/>
            <person name="Buee M."/>
            <person name="Carver A."/>
            <person name="Chen C."/>
            <person name="Cichocki N."/>
            <person name="Clum A."/>
            <person name="Culley D."/>
            <person name="Crous P.W."/>
            <person name="Fauchery L."/>
            <person name="Girlanda M."/>
            <person name="Hayes R.D."/>
            <person name="Keri Z."/>
            <person name="LaButti K."/>
            <person name="Lipzen A."/>
            <person name="Lombard V."/>
            <person name="Magnuson J."/>
            <person name="Maillard F."/>
            <person name="Murat C."/>
            <person name="Nolan M."/>
            <person name="Ohm R.A."/>
            <person name="Pangilinan J."/>
            <person name="Pereira M.F."/>
            <person name="Perotto S."/>
            <person name="Peter M."/>
            <person name="Pfister S."/>
            <person name="Riley R."/>
            <person name="Sitrit Y."/>
            <person name="Stielow J.B."/>
            <person name="Szollosi G."/>
            <person name="Zifcakova L."/>
            <person name="Stursova M."/>
            <person name="Spatafora J.W."/>
            <person name="Tedersoo L."/>
            <person name="Vaario L.M."/>
            <person name="Yamada A."/>
            <person name="Yan M."/>
            <person name="Wang P."/>
            <person name="Xu J."/>
            <person name="Bruns T."/>
            <person name="Baldrian P."/>
            <person name="Vilgalys R."/>
            <person name="Dunand C."/>
            <person name="Henrissat B."/>
            <person name="Grigoriev I.V."/>
            <person name="Hibbett D."/>
            <person name="Nagy L.G."/>
            <person name="Martin F.M."/>
        </authorList>
    </citation>
    <scope>NUCLEOTIDE SEQUENCE</scope>
    <source>
        <strain evidence="2">BED1</strain>
    </source>
</reference>
<keyword evidence="3" id="KW-1185">Reference proteome</keyword>
<gene>
    <name evidence="2" type="ORF">L210DRAFT_3581005</name>
</gene>
<evidence type="ECO:0000313" key="2">
    <source>
        <dbReference type="EMBL" id="KAF8417367.1"/>
    </source>
</evidence>
<proteinExistence type="predicted"/>